<dbReference type="Pfam" id="PF22275">
    <property type="entry name" value="DUF6957"/>
    <property type="match status" value="1"/>
</dbReference>
<dbReference type="EMBL" id="CABVHB010000012">
    <property type="protein sequence ID" value="VVM76860.1"/>
    <property type="molecule type" value="Genomic_DNA"/>
</dbReference>
<evidence type="ECO:0000259" key="1">
    <source>
        <dbReference type="Pfam" id="PF22275"/>
    </source>
</evidence>
<dbReference type="AlphaFoldDB" id="A0A5E6S8X8"/>
<dbReference type="InterPro" id="IPR054232">
    <property type="entry name" value="DUF6957"/>
</dbReference>
<gene>
    <name evidence="2" type="ORF">PS673_02068</name>
</gene>
<feature type="domain" description="DUF6957" evidence="1">
    <location>
        <begin position="19"/>
        <end position="129"/>
    </location>
</feature>
<accession>A0A5E6S8X8</accession>
<sequence>MTDFSSSSELLSGPGEPLQGSMETVDALIEMAKSRFPRKPYCLIEKWTIFRVDVTEGELNKIHATGQLPLVVFAHNVLFDSQRRFDVGDWVRSTFAISFKAGYLFETRNTIYILVGNGHEKATSLKTALSFF</sequence>
<proteinExistence type="predicted"/>
<protein>
    <recommendedName>
        <fullName evidence="1">DUF6957 domain-containing protein</fullName>
    </recommendedName>
</protein>
<organism evidence="2 3">
    <name type="scientific">Pseudomonas fluorescens</name>
    <dbReference type="NCBI Taxonomy" id="294"/>
    <lineage>
        <taxon>Bacteria</taxon>
        <taxon>Pseudomonadati</taxon>
        <taxon>Pseudomonadota</taxon>
        <taxon>Gammaproteobacteria</taxon>
        <taxon>Pseudomonadales</taxon>
        <taxon>Pseudomonadaceae</taxon>
        <taxon>Pseudomonas</taxon>
    </lineage>
</organism>
<reference evidence="2 3" key="1">
    <citation type="submission" date="2019-09" db="EMBL/GenBank/DDBJ databases">
        <authorList>
            <person name="Chandra G."/>
            <person name="Truman W A."/>
        </authorList>
    </citation>
    <scope>NUCLEOTIDE SEQUENCE [LARGE SCALE GENOMIC DNA]</scope>
    <source>
        <strain evidence="2">PS673</strain>
    </source>
</reference>
<name>A0A5E6S8X8_PSEFL</name>
<dbReference type="RefSeq" id="WP_154946937.1">
    <property type="nucleotide sequence ID" value="NZ_CABVHB010000012.1"/>
</dbReference>
<evidence type="ECO:0000313" key="2">
    <source>
        <dbReference type="EMBL" id="VVM76860.1"/>
    </source>
</evidence>
<dbReference type="Proteomes" id="UP000344274">
    <property type="component" value="Unassembled WGS sequence"/>
</dbReference>
<evidence type="ECO:0000313" key="3">
    <source>
        <dbReference type="Proteomes" id="UP000344274"/>
    </source>
</evidence>